<gene>
    <name evidence="2" type="ORF">SAMN04487908_1434</name>
</gene>
<name>A0A1M6P6W9_9FLAO</name>
<evidence type="ECO:0000313" key="2">
    <source>
        <dbReference type="EMBL" id="SHK03673.1"/>
    </source>
</evidence>
<keyword evidence="1" id="KW-0732">Signal</keyword>
<dbReference type="EMBL" id="FQYV01000043">
    <property type="protein sequence ID" value="SHK03673.1"/>
    <property type="molecule type" value="Genomic_DNA"/>
</dbReference>
<accession>A0A1M6P6W9</accession>
<keyword evidence="3" id="KW-1185">Reference proteome</keyword>
<feature type="signal peptide" evidence="1">
    <location>
        <begin position="1"/>
        <end position="26"/>
    </location>
</feature>
<organism evidence="2 3">
    <name type="scientific">Aequorivita viscosa</name>
    <dbReference type="NCBI Taxonomy" id="797419"/>
    <lineage>
        <taxon>Bacteria</taxon>
        <taxon>Pseudomonadati</taxon>
        <taxon>Bacteroidota</taxon>
        <taxon>Flavobacteriia</taxon>
        <taxon>Flavobacteriales</taxon>
        <taxon>Flavobacteriaceae</taxon>
        <taxon>Aequorivita</taxon>
    </lineage>
</organism>
<dbReference type="RefSeq" id="WP_073222073.1">
    <property type="nucleotide sequence ID" value="NZ_FNNS01000010.1"/>
</dbReference>
<feature type="chain" id="PRO_5009919983" evidence="1">
    <location>
        <begin position="27"/>
        <end position="190"/>
    </location>
</feature>
<dbReference type="Proteomes" id="UP000184172">
    <property type="component" value="Unassembled WGS sequence"/>
</dbReference>
<dbReference type="PROSITE" id="PS51257">
    <property type="entry name" value="PROKAR_LIPOPROTEIN"/>
    <property type="match status" value="1"/>
</dbReference>
<reference evidence="3" key="1">
    <citation type="submission" date="2016-11" db="EMBL/GenBank/DDBJ databases">
        <authorList>
            <person name="Varghese N."/>
            <person name="Submissions S."/>
        </authorList>
    </citation>
    <scope>NUCLEOTIDE SEQUENCE [LARGE SCALE GENOMIC DNA]</scope>
    <source>
        <strain evidence="3">DSM 26349</strain>
    </source>
</reference>
<sequence>MKVVYQNLVKLVLVGLIVAFSSCSKSDDNSNDNQGNKLHSYDMVFQNETGSNTFRYAYAGSITSAIQVGNFDEGIGNYGALTLNFNHDSNSIKGGFILKENGNPLNLDYNAYQSREGSLLELHDTATNRIFRAVSGTVTITGKNIEQSSSAIRAASYTLQFDGDFDIFTSNGEIIRCTGTGSIAVGQPIQ</sequence>
<dbReference type="AlphaFoldDB" id="A0A1M6P6W9"/>
<proteinExistence type="predicted"/>
<protein>
    <submittedName>
        <fullName evidence="2">Uncharacterized protein</fullName>
    </submittedName>
</protein>
<evidence type="ECO:0000313" key="3">
    <source>
        <dbReference type="Proteomes" id="UP000184172"/>
    </source>
</evidence>
<evidence type="ECO:0000256" key="1">
    <source>
        <dbReference type="SAM" id="SignalP"/>
    </source>
</evidence>